<name>A0AAE1UN81_9EUCA</name>
<gene>
    <name evidence="1" type="ORF">Pmani_005216</name>
</gene>
<organism evidence="1 2">
    <name type="scientific">Petrolisthes manimaculis</name>
    <dbReference type="NCBI Taxonomy" id="1843537"/>
    <lineage>
        <taxon>Eukaryota</taxon>
        <taxon>Metazoa</taxon>
        <taxon>Ecdysozoa</taxon>
        <taxon>Arthropoda</taxon>
        <taxon>Crustacea</taxon>
        <taxon>Multicrustacea</taxon>
        <taxon>Malacostraca</taxon>
        <taxon>Eumalacostraca</taxon>
        <taxon>Eucarida</taxon>
        <taxon>Decapoda</taxon>
        <taxon>Pleocyemata</taxon>
        <taxon>Anomura</taxon>
        <taxon>Galatheoidea</taxon>
        <taxon>Porcellanidae</taxon>
        <taxon>Petrolisthes</taxon>
    </lineage>
</organism>
<comment type="caution">
    <text evidence="1">The sequence shown here is derived from an EMBL/GenBank/DDBJ whole genome shotgun (WGS) entry which is preliminary data.</text>
</comment>
<evidence type="ECO:0000313" key="1">
    <source>
        <dbReference type="EMBL" id="KAK4324214.1"/>
    </source>
</evidence>
<dbReference type="EMBL" id="JAWZYT010000374">
    <property type="protein sequence ID" value="KAK4324214.1"/>
    <property type="molecule type" value="Genomic_DNA"/>
</dbReference>
<accession>A0AAE1UN81</accession>
<proteinExistence type="predicted"/>
<dbReference type="AlphaFoldDB" id="A0AAE1UN81"/>
<protein>
    <submittedName>
        <fullName evidence="1">Uncharacterized protein</fullName>
    </submittedName>
</protein>
<keyword evidence="2" id="KW-1185">Reference proteome</keyword>
<reference evidence="1" key="1">
    <citation type="submission" date="2023-11" db="EMBL/GenBank/DDBJ databases">
        <title>Genome assemblies of two species of porcelain crab, Petrolisthes cinctipes and Petrolisthes manimaculis (Anomura: Porcellanidae).</title>
        <authorList>
            <person name="Angst P."/>
        </authorList>
    </citation>
    <scope>NUCLEOTIDE SEQUENCE</scope>
    <source>
        <strain evidence="1">PB745_02</strain>
        <tissue evidence="1">Gill</tissue>
    </source>
</reference>
<evidence type="ECO:0000313" key="2">
    <source>
        <dbReference type="Proteomes" id="UP001292094"/>
    </source>
</evidence>
<dbReference type="Proteomes" id="UP001292094">
    <property type="component" value="Unassembled WGS sequence"/>
</dbReference>
<sequence length="144" mass="17434">MNEGKEQYEKFVTPSTTRWLVRGKFINIILKQWEELQAYFYSLVDRKYLARIIRDMLSDEVNTFYLTFALPFVQNFESLNAVFQASNPDPSKLFEELEELRLFLLQRVYKDPHERKHLWAPTDEKMGEKFEFDLKRSKRLPEKT</sequence>